<dbReference type="RefSeq" id="WP_036653908.1">
    <property type="nucleotide sequence ID" value="NZ_JQCR01000003.1"/>
</dbReference>
<dbReference type="OrthoDB" id="2666767at2"/>
<dbReference type="AlphaFoldDB" id="A0A098M263"/>
<dbReference type="SMART" id="SM00793">
    <property type="entry name" value="AgrB"/>
    <property type="match status" value="1"/>
</dbReference>
<evidence type="ECO:0000256" key="8">
    <source>
        <dbReference type="SAM" id="Phobius"/>
    </source>
</evidence>
<evidence type="ECO:0008006" key="11">
    <source>
        <dbReference type="Google" id="ProtNLM"/>
    </source>
</evidence>
<dbReference type="GO" id="GO:0016020">
    <property type="term" value="C:membrane"/>
    <property type="evidence" value="ECO:0007669"/>
    <property type="project" value="InterPro"/>
</dbReference>
<dbReference type="GO" id="GO:0009372">
    <property type="term" value="P:quorum sensing"/>
    <property type="evidence" value="ECO:0007669"/>
    <property type="project" value="UniProtKB-KW"/>
</dbReference>
<dbReference type="GO" id="GO:0006508">
    <property type="term" value="P:proteolysis"/>
    <property type="evidence" value="ECO:0007669"/>
    <property type="project" value="UniProtKB-KW"/>
</dbReference>
<keyword evidence="10" id="KW-1185">Reference proteome</keyword>
<evidence type="ECO:0000256" key="3">
    <source>
        <dbReference type="ARBA" id="ARBA00022670"/>
    </source>
</evidence>
<comment type="caution">
    <text evidence="9">The sequence shown here is derived from an EMBL/GenBank/DDBJ whole genome shotgun (WGS) entry which is preliminary data.</text>
</comment>
<name>A0A098M263_9BACL</name>
<dbReference type="eggNOG" id="COG4512">
    <property type="taxonomic scope" value="Bacteria"/>
</dbReference>
<evidence type="ECO:0000256" key="6">
    <source>
        <dbReference type="ARBA" id="ARBA00022989"/>
    </source>
</evidence>
<dbReference type="InterPro" id="IPR006741">
    <property type="entry name" value="AgrB"/>
</dbReference>
<evidence type="ECO:0000313" key="9">
    <source>
        <dbReference type="EMBL" id="KGE16250.1"/>
    </source>
</evidence>
<reference evidence="9 10" key="1">
    <citation type="submission" date="2014-08" db="EMBL/GenBank/DDBJ databases">
        <authorList>
            <person name="den Bakker H.C."/>
        </authorList>
    </citation>
    <scope>NUCLEOTIDE SEQUENCE [LARGE SCALE GENOMIC DNA]</scope>
    <source>
        <strain evidence="9 10">DSM 18334</strain>
    </source>
</reference>
<sequence>MIDRAALLIATKIKEKVPDHQASVAVMKFSLEIVINTVSIIFFTLLVSIFTGNTKEAAIALISFAVLRQVSGGKHLNSSVSCILITTTMFTAITFVNINTFWQLTLNILSLILVLVYAPSRIEKQSRISRKYYPLLKVISSIIIISSFLISNPTLTLTFFVQSFSLINLRR</sequence>
<keyword evidence="6 8" id="KW-1133">Transmembrane helix</keyword>
<evidence type="ECO:0000256" key="4">
    <source>
        <dbReference type="ARBA" id="ARBA00022692"/>
    </source>
</evidence>
<accession>A0A098M263</accession>
<keyword evidence="1" id="KW-1003">Cell membrane</keyword>
<dbReference type="GO" id="GO:0008233">
    <property type="term" value="F:peptidase activity"/>
    <property type="evidence" value="ECO:0007669"/>
    <property type="project" value="UniProtKB-KW"/>
</dbReference>
<evidence type="ECO:0000256" key="7">
    <source>
        <dbReference type="ARBA" id="ARBA00023136"/>
    </source>
</evidence>
<feature type="transmembrane region" description="Helical" evidence="8">
    <location>
        <begin position="101"/>
        <end position="120"/>
    </location>
</feature>
<dbReference type="Pfam" id="PF04647">
    <property type="entry name" value="AgrB"/>
    <property type="match status" value="1"/>
</dbReference>
<dbReference type="Proteomes" id="UP000029734">
    <property type="component" value="Unassembled WGS sequence"/>
</dbReference>
<evidence type="ECO:0000313" key="10">
    <source>
        <dbReference type="Proteomes" id="UP000029734"/>
    </source>
</evidence>
<keyword evidence="2" id="KW-0673">Quorum sensing</keyword>
<evidence type="ECO:0000256" key="1">
    <source>
        <dbReference type="ARBA" id="ARBA00022475"/>
    </source>
</evidence>
<keyword evidence="5" id="KW-0378">Hydrolase</keyword>
<keyword evidence="4 8" id="KW-0812">Transmembrane</keyword>
<reference evidence="9 10" key="2">
    <citation type="submission" date="2014-10" db="EMBL/GenBank/DDBJ databases">
        <title>Comparative genomics of the Paenibacillus odorifer group.</title>
        <authorList>
            <person name="Tsai Y.-C."/>
            <person name="Martin N."/>
            <person name="Korlach J."/>
            <person name="Wiedmann M."/>
        </authorList>
    </citation>
    <scope>NUCLEOTIDE SEQUENCE [LARGE SCALE GENOMIC DNA]</scope>
    <source>
        <strain evidence="9 10">DSM 18334</strain>
    </source>
</reference>
<feature type="transmembrane region" description="Helical" evidence="8">
    <location>
        <begin position="132"/>
        <end position="150"/>
    </location>
</feature>
<protein>
    <recommendedName>
        <fullName evidence="11">Accessory gene regulator AgrB</fullName>
    </recommendedName>
</protein>
<keyword evidence="3" id="KW-0645">Protease</keyword>
<dbReference type="EMBL" id="JQCR01000003">
    <property type="protein sequence ID" value="KGE16250.1"/>
    <property type="molecule type" value="Genomic_DNA"/>
</dbReference>
<organism evidence="9 10">
    <name type="scientific">Paenibacillus wynnii</name>
    <dbReference type="NCBI Taxonomy" id="268407"/>
    <lineage>
        <taxon>Bacteria</taxon>
        <taxon>Bacillati</taxon>
        <taxon>Bacillota</taxon>
        <taxon>Bacilli</taxon>
        <taxon>Bacillales</taxon>
        <taxon>Paenibacillaceae</taxon>
        <taxon>Paenibacillus</taxon>
    </lineage>
</organism>
<evidence type="ECO:0000256" key="2">
    <source>
        <dbReference type="ARBA" id="ARBA00022654"/>
    </source>
</evidence>
<feature type="transmembrane region" description="Helical" evidence="8">
    <location>
        <begin position="33"/>
        <end position="54"/>
    </location>
</feature>
<evidence type="ECO:0000256" key="5">
    <source>
        <dbReference type="ARBA" id="ARBA00022801"/>
    </source>
</evidence>
<proteinExistence type="predicted"/>
<keyword evidence="7 8" id="KW-0472">Membrane</keyword>
<gene>
    <name evidence="9" type="ORF">PWYN_15945</name>
</gene>